<proteinExistence type="predicted"/>
<protein>
    <submittedName>
        <fullName evidence="1">Uncharacterized protein</fullName>
    </submittedName>
</protein>
<gene>
    <name evidence="1" type="ORF">TWF730_003316</name>
</gene>
<evidence type="ECO:0000313" key="1">
    <source>
        <dbReference type="EMBL" id="KAK6335940.1"/>
    </source>
</evidence>
<name>A0AAV9U5A4_9PEZI</name>
<keyword evidence="2" id="KW-1185">Reference proteome</keyword>
<comment type="caution">
    <text evidence="1">The sequence shown here is derived from an EMBL/GenBank/DDBJ whole genome shotgun (WGS) entry which is preliminary data.</text>
</comment>
<accession>A0AAV9U5A4</accession>
<reference evidence="1 2" key="1">
    <citation type="submission" date="2019-10" db="EMBL/GenBank/DDBJ databases">
        <authorList>
            <person name="Palmer J.M."/>
        </authorList>
    </citation>
    <scope>NUCLEOTIDE SEQUENCE [LARGE SCALE GENOMIC DNA]</scope>
    <source>
        <strain evidence="1 2">TWF730</strain>
    </source>
</reference>
<evidence type="ECO:0000313" key="2">
    <source>
        <dbReference type="Proteomes" id="UP001373714"/>
    </source>
</evidence>
<dbReference type="Proteomes" id="UP001373714">
    <property type="component" value="Unassembled WGS sequence"/>
</dbReference>
<sequence length="185" mass="19538">MANTVRYSSACACIGIFQTAPPVTVTTTKTVSETGIATAVATSFHIKVSGGETDRYIDYGAGNFEFLLTTNVIQATIFHLDADNVLESDVGRPAPSGEGTASFVPLSVDSISFLFYTCTISSTYALSCVSETQGDGNYVSFGLHTFEGQNYIITGKEGKSWAESGQDGVLASEVQLEAVPIIQTC</sequence>
<organism evidence="1 2">
    <name type="scientific">Orbilia blumenaviensis</name>
    <dbReference type="NCBI Taxonomy" id="1796055"/>
    <lineage>
        <taxon>Eukaryota</taxon>
        <taxon>Fungi</taxon>
        <taxon>Dikarya</taxon>
        <taxon>Ascomycota</taxon>
        <taxon>Pezizomycotina</taxon>
        <taxon>Orbiliomycetes</taxon>
        <taxon>Orbiliales</taxon>
        <taxon>Orbiliaceae</taxon>
        <taxon>Orbilia</taxon>
    </lineage>
</organism>
<dbReference type="EMBL" id="JAVHNS010000014">
    <property type="protein sequence ID" value="KAK6335940.1"/>
    <property type="molecule type" value="Genomic_DNA"/>
</dbReference>
<dbReference type="AlphaFoldDB" id="A0AAV9U5A4"/>